<evidence type="ECO:0000256" key="2">
    <source>
        <dbReference type="ARBA" id="ARBA00022737"/>
    </source>
</evidence>
<dbReference type="GO" id="GO:0005829">
    <property type="term" value="C:cytosol"/>
    <property type="evidence" value="ECO:0007669"/>
    <property type="project" value="TreeGrafter"/>
</dbReference>
<keyword evidence="2" id="KW-0677">Repeat</keyword>
<dbReference type="Pfam" id="PF00337">
    <property type="entry name" value="Gal-bind_lectin"/>
    <property type="match status" value="2"/>
</dbReference>
<dbReference type="PANTHER" id="PTHR11346:SF80">
    <property type="entry name" value="GALECTIN-9C"/>
    <property type="match status" value="1"/>
</dbReference>
<evidence type="ECO:0000313" key="6">
    <source>
        <dbReference type="Proteomes" id="UP000694424"/>
    </source>
</evidence>
<protein>
    <recommendedName>
        <fullName evidence="3">Galectin</fullName>
    </recommendedName>
</protein>
<dbReference type="SUPFAM" id="SSF49899">
    <property type="entry name" value="Concanavalin A-like lectins/glucanases"/>
    <property type="match status" value="2"/>
</dbReference>
<keyword evidence="1 3" id="KW-0430">Lectin</keyword>
<dbReference type="Proteomes" id="UP000694424">
    <property type="component" value="Unplaced"/>
</dbReference>
<dbReference type="AlphaFoldDB" id="A0A8B9Q522"/>
<evidence type="ECO:0000259" key="4">
    <source>
        <dbReference type="PROSITE" id="PS51304"/>
    </source>
</evidence>
<dbReference type="GO" id="GO:0030246">
    <property type="term" value="F:carbohydrate binding"/>
    <property type="evidence" value="ECO:0007669"/>
    <property type="project" value="UniProtKB-UniRule"/>
</dbReference>
<evidence type="ECO:0000313" key="5">
    <source>
        <dbReference type="Ensembl" id="ENSAOWP00000020529.1"/>
    </source>
</evidence>
<dbReference type="PROSITE" id="PS51304">
    <property type="entry name" value="GALECTIN"/>
    <property type="match status" value="2"/>
</dbReference>
<organism evidence="5 6">
    <name type="scientific">Apteryx owenii</name>
    <name type="common">Little spotted kiwi</name>
    <dbReference type="NCBI Taxonomy" id="8824"/>
    <lineage>
        <taxon>Eukaryota</taxon>
        <taxon>Metazoa</taxon>
        <taxon>Chordata</taxon>
        <taxon>Craniata</taxon>
        <taxon>Vertebrata</taxon>
        <taxon>Euteleostomi</taxon>
        <taxon>Archelosauria</taxon>
        <taxon>Archosauria</taxon>
        <taxon>Dinosauria</taxon>
        <taxon>Saurischia</taxon>
        <taxon>Theropoda</taxon>
        <taxon>Coelurosauria</taxon>
        <taxon>Aves</taxon>
        <taxon>Palaeognathae</taxon>
        <taxon>Apterygiformes</taxon>
        <taxon>Apterygidae</taxon>
        <taxon>Apteryx</taxon>
    </lineage>
</organism>
<dbReference type="GO" id="GO:0005634">
    <property type="term" value="C:nucleus"/>
    <property type="evidence" value="ECO:0007669"/>
    <property type="project" value="TreeGrafter"/>
</dbReference>
<dbReference type="SMART" id="SM00908">
    <property type="entry name" value="Gal-bind_lectin"/>
    <property type="match status" value="2"/>
</dbReference>
<reference evidence="5" key="1">
    <citation type="submission" date="2025-08" db="UniProtKB">
        <authorList>
            <consortium name="Ensembl"/>
        </authorList>
    </citation>
    <scope>IDENTIFICATION</scope>
</reference>
<evidence type="ECO:0000256" key="3">
    <source>
        <dbReference type="RuleBase" id="RU102079"/>
    </source>
</evidence>
<dbReference type="Ensembl" id="ENSAOWT00000023268.1">
    <property type="protein sequence ID" value="ENSAOWP00000020529.1"/>
    <property type="gene ID" value="ENSAOWG00000013888.1"/>
</dbReference>
<proteinExistence type="predicted"/>
<dbReference type="GO" id="GO:0010628">
    <property type="term" value="P:positive regulation of gene expression"/>
    <property type="evidence" value="ECO:0007669"/>
    <property type="project" value="TreeGrafter"/>
</dbReference>
<dbReference type="GO" id="GO:0016936">
    <property type="term" value="F:galactoside binding"/>
    <property type="evidence" value="ECO:0007669"/>
    <property type="project" value="TreeGrafter"/>
</dbReference>
<name>A0A8B9Q522_APTOW</name>
<dbReference type="InterPro" id="IPR001079">
    <property type="entry name" value="Galectin_CRD"/>
</dbReference>
<dbReference type="Gene3D" id="2.60.120.200">
    <property type="match status" value="2"/>
</dbReference>
<accession>A0A8B9Q522</accession>
<evidence type="ECO:0000256" key="1">
    <source>
        <dbReference type="ARBA" id="ARBA00022734"/>
    </source>
</evidence>
<dbReference type="PANTHER" id="PTHR11346">
    <property type="entry name" value="GALECTIN"/>
    <property type="match status" value="1"/>
</dbReference>
<dbReference type="InterPro" id="IPR013320">
    <property type="entry name" value="ConA-like_dom_sf"/>
</dbReference>
<dbReference type="InterPro" id="IPR044156">
    <property type="entry name" value="Galectin-like"/>
</dbReference>
<feature type="domain" description="Galectin" evidence="4">
    <location>
        <begin position="1"/>
        <end position="122"/>
    </location>
</feature>
<dbReference type="CDD" id="cd00070">
    <property type="entry name" value="GLECT"/>
    <property type="match status" value="2"/>
</dbReference>
<reference evidence="5" key="2">
    <citation type="submission" date="2025-09" db="UniProtKB">
        <authorList>
            <consortium name="Ensembl"/>
        </authorList>
    </citation>
    <scope>IDENTIFICATION</scope>
</reference>
<dbReference type="GO" id="GO:0032689">
    <property type="term" value="P:negative regulation of type II interferon production"/>
    <property type="evidence" value="ECO:0007669"/>
    <property type="project" value="TreeGrafter"/>
</dbReference>
<keyword evidence="6" id="KW-1185">Reference proteome</keyword>
<sequence length="280" mass="31930">MLVTVTGSVLQTGDRFSMNFQCGTCQSPRADIAFHFNPRFEKGGYIVCNSLQKDHWGKEERKYEMPFAKGQPFEIQILFRNEVYMVTVNGKHLLDYKSRIPFSRVDTITVSENVDLELINFEVVRTKSLCSVFPKKAGKSFETAAPSGKTERSLGQGITASTGLTCFDMRILCFSGFRFHVNLKAGEDIALHVNPRFEEKVIVRNTLLNRSWGKEERSLPSKMPLSQGQNFSIWIYCDAQCFKMATNGQHQFDYKHRIPNLQQIDMLEVCGDVTLTQVQV</sequence>
<dbReference type="SMART" id="SM00276">
    <property type="entry name" value="GLECT"/>
    <property type="match status" value="2"/>
</dbReference>
<dbReference type="GO" id="GO:2000562">
    <property type="term" value="P:negative regulation of CD4-positive, alpha-beta T cell proliferation"/>
    <property type="evidence" value="ECO:0007669"/>
    <property type="project" value="TreeGrafter"/>
</dbReference>
<dbReference type="FunFam" id="2.60.120.200:FF:000124">
    <property type="entry name" value="Galectin-4"/>
    <property type="match status" value="2"/>
</dbReference>
<feature type="domain" description="Galectin" evidence="4">
    <location>
        <begin position="146"/>
        <end position="280"/>
    </location>
</feature>